<evidence type="ECO:0000313" key="2">
    <source>
        <dbReference type="Proteomes" id="UP000561045"/>
    </source>
</evidence>
<sequence>MATVKWNQIGALNKQLILDLRDGKARSSDYPLDKEPPDGWLHSGFDYDIKDYGLYGYTQKKKLSAEWGGVKYYAFKASGIDMKIRIVHIYKKGEGSSKSDHRFYRLVHTEGRPGAYTNDYQSCEEIIDIGAS</sequence>
<protein>
    <submittedName>
        <fullName evidence="1">Uncharacterized protein</fullName>
    </submittedName>
</protein>
<proteinExistence type="predicted"/>
<dbReference type="EMBL" id="JACIET010000004">
    <property type="protein sequence ID" value="MBB4014790.1"/>
    <property type="molecule type" value="Genomic_DNA"/>
</dbReference>
<comment type="caution">
    <text evidence="1">The sequence shown here is derived from an EMBL/GenBank/DDBJ whole genome shotgun (WGS) entry which is preliminary data.</text>
</comment>
<evidence type="ECO:0000313" key="1">
    <source>
        <dbReference type="EMBL" id="MBB4014790.1"/>
    </source>
</evidence>
<dbReference type="AlphaFoldDB" id="A0A840BP71"/>
<keyword evidence="2" id="KW-1185">Reference proteome</keyword>
<accession>A0A840BP71</accession>
<organism evidence="1 2">
    <name type="scientific">Niveibacterium umoris</name>
    <dbReference type="NCBI Taxonomy" id="1193620"/>
    <lineage>
        <taxon>Bacteria</taxon>
        <taxon>Pseudomonadati</taxon>
        <taxon>Pseudomonadota</taxon>
        <taxon>Betaproteobacteria</taxon>
        <taxon>Rhodocyclales</taxon>
        <taxon>Rhodocyclaceae</taxon>
        <taxon>Niveibacterium</taxon>
    </lineage>
</organism>
<dbReference type="Proteomes" id="UP000561045">
    <property type="component" value="Unassembled WGS sequence"/>
</dbReference>
<name>A0A840BP71_9RHOO</name>
<reference evidence="1 2" key="1">
    <citation type="submission" date="2020-08" db="EMBL/GenBank/DDBJ databases">
        <title>Genomic Encyclopedia of Type Strains, Phase IV (KMG-IV): sequencing the most valuable type-strain genomes for metagenomic binning, comparative biology and taxonomic classification.</title>
        <authorList>
            <person name="Goeker M."/>
        </authorList>
    </citation>
    <scope>NUCLEOTIDE SEQUENCE [LARGE SCALE GENOMIC DNA]</scope>
    <source>
        <strain evidence="1 2">DSM 106739</strain>
    </source>
</reference>
<gene>
    <name evidence="1" type="ORF">GGR36_004147</name>
</gene>
<dbReference type="RefSeq" id="WP_183638029.1">
    <property type="nucleotide sequence ID" value="NZ_BAABLE010000024.1"/>
</dbReference>